<feature type="coiled-coil region" evidence="1">
    <location>
        <begin position="100"/>
        <end position="127"/>
    </location>
</feature>
<keyword evidence="2" id="KW-0732">Signal</keyword>
<dbReference type="InterPro" id="IPR027268">
    <property type="entry name" value="Peptidase_M4/M1_CTD_sf"/>
</dbReference>
<dbReference type="Proteomes" id="UP000192939">
    <property type="component" value="Unassembled WGS sequence"/>
</dbReference>
<feature type="signal peptide" evidence="2">
    <location>
        <begin position="1"/>
        <end position="27"/>
    </location>
</feature>
<evidence type="ECO:0000313" key="4">
    <source>
        <dbReference type="EMBL" id="SMF48118.1"/>
    </source>
</evidence>
<gene>
    <name evidence="4" type="ORF">SAMN02744124_03299</name>
</gene>
<dbReference type="InterPro" id="IPR012854">
    <property type="entry name" value="Cu_amine_oxidase-like_N"/>
</dbReference>
<evidence type="ECO:0000313" key="5">
    <source>
        <dbReference type="Proteomes" id="UP000192939"/>
    </source>
</evidence>
<evidence type="ECO:0000256" key="1">
    <source>
        <dbReference type="SAM" id="Coils"/>
    </source>
</evidence>
<dbReference type="SUPFAM" id="SSF55383">
    <property type="entry name" value="Copper amine oxidase, domain N"/>
    <property type="match status" value="1"/>
</dbReference>
<feature type="chain" id="PRO_5046287920" evidence="2">
    <location>
        <begin position="28"/>
        <end position="384"/>
    </location>
</feature>
<organism evidence="4 5">
    <name type="scientific">Paenibacillus barengoltzii J12</name>
    <dbReference type="NCBI Taxonomy" id="935846"/>
    <lineage>
        <taxon>Bacteria</taxon>
        <taxon>Bacillati</taxon>
        <taxon>Bacillota</taxon>
        <taxon>Bacilli</taxon>
        <taxon>Bacillales</taxon>
        <taxon>Paenibacillaceae</taxon>
        <taxon>Paenibacillus</taxon>
    </lineage>
</organism>
<accession>A0ABY1M0N4</accession>
<dbReference type="Pfam" id="PF07833">
    <property type="entry name" value="Cu_amine_oxidN1"/>
    <property type="match status" value="1"/>
</dbReference>
<keyword evidence="1" id="KW-0175">Coiled coil</keyword>
<dbReference type="InterPro" id="IPR036582">
    <property type="entry name" value="Mao_N_sf"/>
</dbReference>
<comment type="caution">
    <text evidence="4">The sequence shown here is derived from an EMBL/GenBank/DDBJ whole genome shotgun (WGS) entry which is preliminary data.</text>
</comment>
<sequence>MKKHQSLTRITVAFTLFAVISTGVAYASSPETSIKVSFSNIKYLFNGVEKKAPENNKGFIYNGTTYVPLRFVAESLNQNVKWNGNTNTISMIPQEATSTNSTDAEKLKEAEQRIAELEQQLKDQGTSSSATAQDGWITYETKNLMLHFTPKADQRFHYLYTEAEDILKAQDQFFGSDTLKKKVDVWIHDSDGIFKIDSGSFHNPQHNAIKLAVEENYNMAGDESVRFVFAHELAHAYQHQKWDIYKLGSTLSGRTSWLLEGQADYVAKKINGYSQYGPSSDPAGDKRDLTYYKNELKRRNSASGWSPIDWNKITSFTDLNSYPDEYFSFESMVFFLEQNYSHEQYLDLLNEFSKGAQPAAAFQNAFGKSEEALVSEYKKYLGVE</sequence>
<evidence type="ECO:0000259" key="3">
    <source>
        <dbReference type="Pfam" id="PF07833"/>
    </source>
</evidence>
<protein>
    <submittedName>
        <fullName evidence="4">Peptidase</fullName>
    </submittedName>
</protein>
<dbReference type="InterPro" id="IPR007541">
    <property type="entry name" value="Uncharacterised_BSP"/>
</dbReference>
<evidence type="ECO:0000256" key="2">
    <source>
        <dbReference type="SAM" id="SignalP"/>
    </source>
</evidence>
<dbReference type="EMBL" id="FXAE01000039">
    <property type="protein sequence ID" value="SMF48118.1"/>
    <property type="molecule type" value="Genomic_DNA"/>
</dbReference>
<dbReference type="Gene3D" id="1.10.390.10">
    <property type="entry name" value="Neutral Protease Domain 2"/>
    <property type="match status" value="1"/>
</dbReference>
<reference evidence="4 5" key="1">
    <citation type="submission" date="2017-04" db="EMBL/GenBank/DDBJ databases">
        <authorList>
            <person name="Varghese N."/>
            <person name="Submissions S."/>
        </authorList>
    </citation>
    <scope>NUCLEOTIDE SEQUENCE [LARGE SCALE GENOMIC DNA]</scope>
    <source>
        <strain evidence="4 5">J12</strain>
    </source>
</reference>
<feature type="domain" description="Copper amine oxidase-like N-terminal" evidence="3">
    <location>
        <begin position="22"/>
        <end position="90"/>
    </location>
</feature>
<proteinExistence type="predicted"/>
<dbReference type="RefSeq" id="WP_085279439.1">
    <property type="nucleotide sequence ID" value="NZ_FXAE01000039.1"/>
</dbReference>
<name>A0ABY1M0N4_9BACL</name>
<keyword evidence="5" id="KW-1185">Reference proteome</keyword>
<dbReference type="Pfam" id="PF04450">
    <property type="entry name" value="BSP"/>
    <property type="match status" value="1"/>
</dbReference>
<dbReference type="Gene3D" id="3.30.457.10">
    <property type="entry name" value="Copper amine oxidase-like, N-terminal domain"/>
    <property type="match status" value="1"/>
</dbReference>